<protein>
    <recommendedName>
        <fullName evidence="4">FAD-binding PCMH-type domain-containing protein</fullName>
    </recommendedName>
</protein>
<dbReference type="GO" id="GO:0071949">
    <property type="term" value="F:FAD binding"/>
    <property type="evidence" value="ECO:0007669"/>
    <property type="project" value="InterPro"/>
</dbReference>
<dbReference type="KEGG" id="pbf:CFX0092_A1226"/>
<dbReference type="Gene3D" id="3.30.465.10">
    <property type="match status" value="1"/>
</dbReference>
<dbReference type="Gene3D" id="3.30.43.10">
    <property type="entry name" value="Uridine Diphospho-n-acetylenolpyruvylglucosamine Reductase, domain 2"/>
    <property type="match status" value="1"/>
</dbReference>
<dbReference type="InterPro" id="IPR002346">
    <property type="entry name" value="Mopterin_DH_FAD-bd"/>
</dbReference>
<dbReference type="GO" id="GO:0016491">
    <property type="term" value="F:oxidoreductase activity"/>
    <property type="evidence" value="ECO:0007669"/>
    <property type="project" value="UniProtKB-KW"/>
</dbReference>
<keyword evidence="3" id="KW-0560">Oxidoreductase</keyword>
<keyword evidence="1" id="KW-0285">Flavoprotein</keyword>
<dbReference type="OrthoDB" id="161279at2"/>
<dbReference type="Pfam" id="PF03450">
    <property type="entry name" value="CO_deh_flav_C"/>
    <property type="match status" value="1"/>
</dbReference>
<dbReference type="PANTHER" id="PTHR42659">
    <property type="entry name" value="XANTHINE DEHYDROGENASE SUBUNIT C-RELATED"/>
    <property type="match status" value="1"/>
</dbReference>
<evidence type="ECO:0000256" key="2">
    <source>
        <dbReference type="ARBA" id="ARBA00022827"/>
    </source>
</evidence>
<evidence type="ECO:0000313" key="6">
    <source>
        <dbReference type="Proteomes" id="UP000215027"/>
    </source>
</evidence>
<dbReference type="SUPFAM" id="SSF55447">
    <property type="entry name" value="CO dehydrogenase flavoprotein C-terminal domain-like"/>
    <property type="match status" value="1"/>
</dbReference>
<dbReference type="InterPro" id="IPR005107">
    <property type="entry name" value="CO_DH_flav_C"/>
</dbReference>
<dbReference type="InterPro" id="IPR016169">
    <property type="entry name" value="FAD-bd_PCMH_sub2"/>
</dbReference>
<name>A0A160T0T4_9CHLR</name>
<dbReference type="InterPro" id="IPR036683">
    <property type="entry name" value="CO_DH_flav_C_dom_sf"/>
</dbReference>
<dbReference type="AlphaFoldDB" id="A0A160T0T4"/>
<gene>
    <name evidence="5" type="ORF">CFX0092_A1226</name>
</gene>
<reference evidence="5" key="1">
    <citation type="submission" date="2016-01" db="EMBL/GenBank/DDBJ databases">
        <authorList>
            <person name="Mcilroy J.S."/>
            <person name="Karst M S."/>
            <person name="Albertsen M."/>
        </authorList>
    </citation>
    <scope>NUCLEOTIDE SEQUENCE</scope>
    <source>
        <strain evidence="5">Cfx-K</strain>
    </source>
</reference>
<evidence type="ECO:0000256" key="3">
    <source>
        <dbReference type="ARBA" id="ARBA00023002"/>
    </source>
</evidence>
<keyword evidence="2" id="KW-0274">FAD</keyword>
<evidence type="ECO:0000259" key="4">
    <source>
        <dbReference type="PROSITE" id="PS51387"/>
    </source>
</evidence>
<dbReference type="PANTHER" id="PTHR42659:SF2">
    <property type="entry name" value="XANTHINE DEHYDROGENASE SUBUNIT C-RELATED"/>
    <property type="match status" value="1"/>
</dbReference>
<dbReference type="InterPro" id="IPR051312">
    <property type="entry name" value="Diverse_Substr_Oxidored"/>
</dbReference>
<dbReference type="Proteomes" id="UP000215027">
    <property type="component" value="Chromosome I"/>
</dbReference>
<dbReference type="SUPFAM" id="SSF56176">
    <property type="entry name" value="FAD-binding/transporter-associated domain-like"/>
    <property type="match status" value="1"/>
</dbReference>
<sequence length="270" mass="28221">MPQKPTEYYRPTNLDEALRLLRRPNTVPLAGGTALLATEAGITAAVVDLQNTGLDRLAWADDGRLLRVGAMARLADLDDWLAPLAELQGAAALLRDAIRRAGPNTYRNTATVGGIIASRLPASEFLAALLALDATISLRLPAAETITLAAYLADDERLPGLITEILVYWPGGAGAADRVARTPADQPIVAVVGWRPNGGAPRLAVTGIGPRPARLTTAESLVAAGQDEDAITAAADAARAAASHPGDFRGDAAYRAEMAAVLTRRVVQSL</sequence>
<accession>A0A160T0T4</accession>
<proteinExistence type="predicted"/>
<dbReference type="InterPro" id="IPR016166">
    <property type="entry name" value="FAD-bd_PCMH"/>
</dbReference>
<dbReference type="InterPro" id="IPR036318">
    <property type="entry name" value="FAD-bd_PCMH-like_sf"/>
</dbReference>
<keyword evidence="6" id="KW-1185">Reference proteome</keyword>
<evidence type="ECO:0000256" key="1">
    <source>
        <dbReference type="ARBA" id="ARBA00022630"/>
    </source>
</evidence>
<dbReference type="Gene3D" id="3.30.390.50">
    <property type="entry name" value="CO dehydrogenase flavoprotein, C-terminal domain"/>
    <property type="match status" value="1"/>
</dbReference>
<dbReference type="EMBL" id="LN890655">
    <property type="protein sequence ID" value="CUS03104.2"/>
    <property type="molecule type" value="Genomic_DNA"/>
</dbReference>
<dbReference type="PROSITE" id="PS51387">
    <property type="entry name" value="FAD_PCMH"/>
    <property type="match status" value="1"/>
</dbReference>
<evidence type="ECO:0000313" key="5">
    <source>
        <dbReference type="EMBL" id="CUS03104.2"/>
    </source>
</evidence>
<dbReference type="InterPro" id="IPR016167">
    <property type="entry name" value="FAD-bd_PCMH_sub1"/>
</dbReference>
<dbReference type="Pfam" id="PF00941">
    <property type="entry name" value="FAD_binding_5"/>
    <property type="match status" value="1"/>
</dbReference>
<dbReference type="RefSeq" id="WP_095042642.1">
    <property type="nucleotide sequence ID" value="NZ_LN890655.1"/>
</dbReference>
<feature type="domain" description="FAD-binding PCMH-type" evidence="4">
    <location>
        <begin position="1"/>
        <end position="172"/>
    </location>
</feature>
<dbReference type="SMART" id="SM01092">
    <property type="entry name" value="CO_deh_flav_C"/>
    <property type="match status" value="1"/>
</dbReference>
<organism evidence="5 6">
    <name type="scientific">Candidatus Promineifilum breve</name>
    <dbReference type="NCBI Taxonomy" id="1806508"/>
    <lineage>
        <taxon>Bacteria</taxon>
        <taxon>Bacillati</taxon>
        <taxon>Chloroflexota</taxon>
        <taxon>Ardenticatenia</taxon>
        <taxon>Candidatus Promineifilales</taxon>
        <taxon>Candidatus Promineifilaceae</taxon>
        <taxon>Candidatus Promineifilum</taxon>
    </lineage>
</organism>